<accession>A0A371GFM0</accession>
<dbReference type="STRING" id="157652.A0A371GFM0"/>
<comment type="caution">
    <text evidence="2">The sequence shown here is derived from an EMBL/GenBank/DDBJ whole genome shotgun (WGS) entry which is preliminary data.</text>
</comment>
<evidence type="ECO:0000313" key="3">
    <source>
        <dbReference type="Proteomes" id="UP000257109"/>
    </source>
</evidence>
<feature type="region of interest" description="Disordered" evidence="1">
    <location>
        <begin position="1345"/>
        <end position="1366"/>
    </location>
</feature>
<feature type="compositionally biased region" description="Low complexity" evidence="1">
    <location>
        <begin position="1438"/>
        <end position="1455"/>
    </location>
</feature>
<evidence type="ECO:0000313" key="2">
    <source>
        <dbReference type="EMBL" id="RDX89368.1"/>
    </source>
</evidence>
<feature type="compositionally biased region" description="Basic and acidic residues" evidence="1">
    <location>
        <begin position="855"/>
        <end position="868"/>
    </location>
</feature>
<feature type="region of interest" description="Disordered" evidence="1">
    <location>
        <begin position="1065"/>
        <end position="1136"/>
    </location>
</feature>
<feature type="compositionally biased region" description="Polar residues" evidence="1">
    <location>
        <begin position="987"/>
        <end position="1005"/>
    </location>
</feature>
<feature type="region of interest" description="Disordered" evidence="1">
    <location>
        <begin position="855"/>
        <end position="1012"/>
    </location>
</feature>
<feature type="compositionally biased region" description="Polar residues" evidence="1">
    <location>
        <begin position="1098"/>
        <end position="1108"/>
    </location>
</feature>
<feature type="region of interest" description="Disordered" evidence="1">
    <location>
        <begin position="1435"/>
        <end position="1470"/>
    </location>
</feature>
<organism evidence="2 3">
    <name type="scientific">Mucuna pruriens</name>
    <name type="common">Velvet bean</name>
    <name type="synonym">Dolichos pruriens</name>
    <dbReference type="NCBI Taxonomy" id="157652"/>
    <lineage>
        <taxon>Eukaryota</taxon>
        <taxon>Viridiplantae</taxon>
        <taxon>Streptophyta</taxon>
        <taxon>Embryophyta</taxon>
        <taxon>Tracheophyta</taxon>
        <taxon>Spermatophyta</taxon>
        <taxon>Magnoliopsida</taxon>
        <taxon>eudicotyledons</taxon>
        <taxon>Gunneridae</taxon>
        <taxon>Pentapetalae</taxon>
        <taxon>rosids</taxon>
        <taxon>fabids</taxon>
        <taxon>Fabales</taxon>
        <taxon>Fabaceae</taxon>
        <taxon>Papilionoideae</taxon>
        <taxon>50 kb inversion clade</taxon>
        <taxon>NPAAA clade</taxon>
        <taxon>indigoferoid/millettioid clade</taxon>
        <taxon>Phaseoleae</taxon>
        <taxon>Mucuna</taxon>
    </lineage>
</organism>
<dbReference type="OrthoDB" id="1630099at2759"/>
<feature type="compositionally biased region" description="Polar residues" evidence="1">
    <location>
        <begin position="1070"/>
        <end position="1080"/>
    </location>
</feature>
<gene>
    <name evidence="2" type="ORF">CR513_28915</name>
</gene>
<feature type="region of interest" description="Disordered" evidence="1">
    <location>
        <begin position="411"/>
        <end position="459"/>
    </location>
</feature>
<feature type="compositionally biased region" description="Basic and acidic residues" evidence="1">
    <location>
        <begin position="884"/>
        <end position="906"/>
    </location>
</feature>
<feature type="compositionally biased region" description="Polar residues" evidence="1">
    <location>
        <begin position="608"/>
        <end position="636"/>
    </location>
</feature>
<name>A0A371GFM0_MUCPR</name>
<feature type="compositionally biased region" description="Polar residues" evidence="1">
    <location>
        <begin position="439"/>
        <end position="459"/>
    </location>
</feature>
<feature type="region of interest" description="Disordered" evidence="1">
    <location>
        <begin position="1312"/>
        <end position="1331"/>
    </location>
</feature>
<feature type="region of interest" description="Disordered" evidence="1">
    <location>
        <begin position="583"/>
        <end position="681"/>
    </location>
</feature>
<protein>
    <submittedName>
        <fullName evidence="2">Uncharacterized protein</fullName>
    </submittedName>
</protein>
<dbReference type="PANTHER" id="PTHR31267:SF10">
    <property type="entry name" value="SIALOPHOSPHOPROTEIN-LIKE PROTEIN, PUTATIVE-RELATED"/>
    <property type="match status" value="1"/>
</dbReference>
<keyword evidence="3" id="KW-1185">Reference proteome</keyword>
<reference evidence="2" key="1">
    <citation type="submission" date="2018-05" db="EMBL/GenBank/DDBJ databases">
        <title>Draft genome of Mucuna pruriens seed.</title>
        <authorList>
            <person name="Nnadi N.E."/>
            <person name="Vos R."/>
            <person name="Hasami M.H."/>
            <person name="Devisetty U.K."/>
            <person name="Aguiy J.C."/>
        </authorList>
    </citation>
    <scope>NUCLEOTIDE SEQUENCE [LARGE SCALE GENOMIC DNA]</scope>
    <source>
        <strain evidence="2">JCA_2017</strain>
    </source>
</reference>
<dbReference type="EMBL" id="QJKJ01005693">
    <property type="protein sequence ID" value="RDX89368.1"/>
    <property type="molecule type" value="Genomic_DNA"/>
</dbReference>
<proteinExistence type="predicted"/>
<dbReference type="Proteomes" id="UP000257109">
    <property type="component" value="Unassembled WGS sequence"/>
</dbReference>
<sequence>METSQCHCEFTGYLSISENPSLLSLETLCLRNIKEKGKNQIYACISGLNDSSSELSAEKLWAGVSMPGNEVGDRVHNFFGQENLSQGQYHSQAVDGNWPGLSNNLWAGSQRPTSAPFISNLKNFNLQQSDFEQGHTSTPHLRHGLNLAQSNLRPDSGRNQLPNQQTAVNGYMQGHQVFQSRQNEANILGMDTDTDLHGISNLSRGISVLESQQGAGLEHYKKNLTRTDASESPVNYDFFGSQQQMSGRHSGMLQSFPRQQSGMNDMQLLQQQAMLSQMQELQRHQQFHQLEARQQSSLNPASSISKQTVASHSASLINGIPINEASNLVWQQPEVMATNANWLQHGASPVMQGSSNGLVLSPEQLRLMGLVPNQGDQSLYGLPISGSRGTPNLYSHMQADKPAVSQVSIQPQNQYSRIQGDKPTLPHISASGHSFPVHQFSSISDQTNTNDATSVSRQDIQGKSMFGSLAQSINSGLNMENLQQVSSEQRDVPIEDFNGRQELAGSSDASQDKVVVQVPPSQNVATLDPTEEKILFGSDDSLWDGFGWNTGFNMLDTTDSFGGVPSVQSGSWSALMQSAVAETSSSEMGIQEEWSGLSFRNTERSSGNERPSTIDSSKQQSVWADNNLQSAPNINSRPFLRPDDLSRPSTTVNYSGLPGFHQSGSDTAPEQQERLQTDSSQRSIPQFLERGKWLDCSPQQKPIAEGSHIYGNAANTSGLEVNEKVIAGSWTHQQTLSSPNSRGEPFNRSNGWNAMKSPTPNNNSNMKIRENENVLQPHHDKAMQEDMGQVPAMWEHDSDTNSSVGLEHAKSPGNMQVCGEESGMNGIAAIPNSGATWVSRQNNQQVPNVDAWRHTDSVGSYRRNDGAGKYRHHMEKNPLVLESLKSEKSEGETHDMETSNKKDKSADGLASNSSHHRTGGLRENPSFDGDLHSPKLSGQGNRRPPLTRKFQYHPMGDVGVDTEPYGNKHVINSQPMPHQPIGGLKAQDQSYPGQSKYSHSDGNYNETEKGDSKIIDDNASKSMLPGHIPKTLTPFDRSIGNYALNKTASPSQNILELLHKVDQSREHGIATNTSTSNRPLSSRVMDTESSDGSVVHPQRNQSSLSQGFGLQLAPPTQRLPMASSHATPHVASETGDKGHTWLAATQTFPSQESSHELRNNISGSSGQVFDKASQYSALGNIPQAFTPGFPFSRIHIQNQNVANLGGQVANTQSVNATFVDRAASTNQVDEYCERAQTSQSELQSAQETSQMDGMNQLRAGDPTMKISALEAGTASHPSKVLHNVWTSVSSNQHPNALKIPSHPQPINICETTTGPQKPGIEDSEKDGNLSGHRVLPESVDAIEETASASHVKCTPDTQSSPAATSKDIEDFGRSLRPNNFLHQNISMLNQVQSMKNMEIDPSNRDVKRFKVSDNMMDKQQVDSNHVQQSYGYNNIVKDVSGNSSSVPPSDPNSLSFSTKPGDAQDTNASSQEVVGYGQRNALNVANNNKVTSVRSEHSVINPQMAPSWFEQYGTFKNGKMLQMYDVRTMTPQKVMEQPLIIRNQSGSLHLANSMEQVNSFNDAGQLGNSGQNPMLTSVASEHLPSQLLLPHAVEPDLSSMRPKKRKSLTSELIPWHKELSQGSERLQDISVAELDWAQAANRLIEKVEDDAELVEDLPMMKSKRRLVLTTQLMQQLLNPPPATVLSADVKLHHESVVYSVARLVLGDACSSVAWSGNASLMSPGSKNLLPDKLKASEKIDQYILKVEDFVGRARKLENDISRMDSRASILDLRVECQDLERFSVINRFAKFHGRGQNDGAEASSSDATANAMKSCPQKYVTAVPMPRNLPDRLSPQPPVSGPFLSTYIIALHRHRTIQLAMFQAFFSR</sequence>
<feature type="region of interest" description="Disordered" evidence="1">
    <location>
        <begin position="731"/>
        <end position="766"/>
    </location>
</feature>
<feature type="non-terminal residue" evidence="2">
    <location>
        <position position="1"/>
    </location>
</feature>
<dbReference type="PANTHER" id="PTHR31267">
    <property type="entry name" value="DENTIN SIALOPHOSPHOPROTEIN-LIKE PROTEIN"/>
    <property type="match status" value="1"/>
</dbReference>
<evidence type="ECO:0000256" key="1">
    <source>
        <dbReference type="SAM" id="MobiDB-lite"/>
    </source>
</evidence>